<dbReference type="AlphaFoldDB" id="A0A363CX31"/>
<dbReference type="Pfam" id="PF00459">
    <property type="entry name" value="Inositol_P"/>
    <property type="match status" value="1"/>
</dbReference>
<dbReference type="InterPro" id="IPR000760">
    <property type="entry name" value="Inositol_monophosphatase-like"/>
</dbReference>
<evidence type="ECO:0000313" key="4">
    <source>
        <dbReference type="EMBL" id="PUE63602.1"/>
    </source>
</evidence>
<organism evidence="4 5">
    <name type="scientific">Arcobacter caeni</name>
    <dbReference type="NCBI Taxonomy" id="1912877"/>
    <lineage>
        <taxon>Bacteria</taxon>
        <taxon>Pseudomonadati</taxon>
        <taxon>Campylobacterota</taxon>
        <taxon>Epsilonproteobacteria</taxon>
        <taxon>Campylobacterales</taxon>
        <taxon>Arcobacteraceae</taxon>
        <taxon>Arcobacter</taxon>
    </lineage>
</organism>
<dbReference type="PROSITE" id="PS00629">
    <property type="entry name" value="IMP_1"/>
    <property type="match status" value="1"/>
</dbReference>
<feature type="binding site" evidence="3">
    <location>
        <position position="74"/>
    </location>
    <ligand>
        <name>Mg(2+)</name>
        <dbReference type="ChEBI" id="CHEBI:18420"/>
        <label>1</label>
        <note>catalytic</note>
    </ligand>
</feature>
<dbReference type="Proteomes" id="UP000251135">
    <property type="component" value="Unassembled WGS sequence"/>
</dbReference>
<keyword evidence="2 3" id="KW-0460">Magnesium</keyword>
<sequence length="251" mass="28853">MNNNLTALYKRSFIEAVILANKELHIYINTNLSLKDYEYTNITGFGGDNSLKMDLIAENIFIKHLENFGNIYSEECGLKTTNKEFTIVIDPLDGSNNFYSNLPYYGTSVALQKDGTTIAGFVTNLVSSIIKYRAFDDEIKYFSLIKNEEIIPIHIEKTKISVFERAYEYPIICQKLSKNNIKFRSLGAVALSLSDAQNYDFVLYCGNIREFDIAASLYIFKDLYIYKTDKSLLLSKNKQKFDLVKEFIKEV</sequence>
<evidence type="ECO:0000256" key="3">
    <source>
        <dbReference type="PIRSR" id="PIRSR600760-2"/>
    </source>
</evidence>
<keyword evidence="5" id="KW-1185">Reference proteome</keyword>
<evidence type="ECO:0000256" key="1">
    <source>
        <dbReference type="ARBA" id="ARBA00022723"/>
    </source>
</evidence>
<protein>
    <submittedName>
        <fullName evidence="4">Inositol phosphatase</fullName>
    </submittedName>
</protein>
<proteinExistence type="predicted"/>
<feature type="binding site" evidence="3">
    <location>
        <position position="212"/>
    </location>
    <ligand>
        <name>Mg(2+)</name>
        <dbReference type="ChEBI" id="CHEBI:18420"/>
        <label>1</label>
        <note>catalytic</note>
    </ligand>
</feature>
<gene>
    <name evidence="4" type="ORF">B0174_10260</name>
</gene>
<dbReference type="Gene3D" id="3.30.540.10">
    <property type="entry name" value="Fructose-1,6-Bisphosphatase, subunit A, domain 1"/>
    <property type="match status" value="1"/>
</dbReference>
<dbReference type="OrthoDB" id="5329730at2"/>
<feature type="binding site" evidence="3">
    <location>
        <position position="93"/>
    </location>
    <ligand>
        <name>Mg(2+)</name>
        <dbReference type="ChEBI" id="CHEBI:18420"/>
        <label>2</label>
    </ligand>
</feature>
<feature type="binding site" evidence="3">
    <location>
        <position position="92"/>
    </location>
    <ligand>
        <name>Mg(2+)</name>
        <dbReference type="ChEBI" id="CHEBI:18420"/>
        <label>1</label>
        <note>catalytic</note>
    </ligand>
</feature>
<accession>A0A363CX31</accession>
<keyword evidence="1 3" id="KW-0479">Metal-binding</keyword>
<comment type="cofactor">
    <cofactor evidence="3">
        <name>Mg(2+)</name>
        <dbReference type="ChEBI" id="CHEBI:18420"/>
    </cofactor>
</comment>
<dbReference type="SUPFAM" id="SSF56655">
    <property type="entry name" value="Carbohydrate phosphatase"/>
    <property type="match status" value="1"/>
</dbReference>
<name>A0A363CX31_9BACT</name>
<dbReference type="GO" id="GO:0046872">
    <property type="term" value="F:metal ion binding"/>
    <property type="evidence" value="ECO:0007669"/>
    <property type="project" value="UniProtKB-KW"/>
</dbReference>
<evidence type="ECO:0000313" key="5">
    <source>
        <dbReference type="Proteomes" id="UP000251135"/>
    </source>
</evidence>
<feature type="binding site" evidence="3">
    <location>
        <position position="90"/>
    </location>
    <ligand>
        <name>Mg(2+)</name>
        <dbReference type="ChEBI" id="CHEBI:18420"/>
        <label>2</label>
    </ligand>
</feature>
<evidence type="ECO:0000256" key="2">
    <source>
        <dbReference type="ARBA" id="ARBA00022842"/>
    </source>
</evidence>
<reference evidence="4 5" key="1">
    <citation type="submission" date="2017-02" db="EMBL/GenBank/DDBJ databases">
        <title>Arcobacter caeni sp. nov, a new Arcobacter species isolated from reclaimed water.</title>
        <authorList>
            <person name="Figueras M.J."/>
            <person name="Perez-Cataluna A."/>
            <person name="Salas-Masso N."/>
        </authorList>
    </citation>
    <scope>NUCLEOTIDE SEQUENCE [LARGE SCALE GENOMIC DNA]</scope>
    <source>
        <strain evidence="4 5">RW17-10</strain>
    </source>
</reference>
<dbReference type="EMBL" id="MUXE01000017">
    <property type="protein sequence ID" value="PUE63602.1"/>
    <property type="molecule type" value="Genomic_DNA"/>
</dbReference>
<dbReference type="InterPro" id="IPR020583">
    <property type="entry name" value="Inositol_monoP_metal-BS"/>
</dbReference>
<comment type="caution">
    <text evidence="4">The sequence shown here is derived from an EMBL/GenBank/DDBJ whole genome shotgun (WGS) entry which is preliminary data.</text>
</comment>
<dbReference type="RefSeq" id="WP_108560432.1">
    <property type="nucleotide sequence ID" value="NZ_MUXE01000017.1"/>
</dbReference>